<dbReference type="SUPFAM" id="SSF46565">
    <property type="entry name" value="Chaperone J-domain"/>
    <property type="match status" value="1"/>
</dbReference>
<dbReference type="PROSITE" id="PS50005">
    <property type="entry name" value="TPR"/>
    <property type="match status" value="12"/>
</dbReference>
<feature type="repeat" description="TPR" evidence="4">
    <location>
        <begin position="220"/>
        <end position="253"/>
    </location>
</feature>
<dbReference type="AlphaFoldDB" id="W6NGY1"/>
<feature type="repeat" description="TPR" evidence="4">
    <location>
        <begin position="411"/>
        <end position="444"/>
    </location>
</feature>
<sequence length="836" mass="98353">MSFWDILGIEPTEDKSAIKEAYASQLNLHHPEDDPEGFQALREAYEAALKYDPDNQDISSNNDIDIMQNSPIKQWISKVNIIYNDFFQRIDENKWYDLLNEDICFQIDTSEEISYELLNFLMVNYYLPHKIWKILDDHFLWSDKAEQLYNIFHPDFINFVLDSIKRPTTFRYNLFKNGLNINYDKYIANYYNAVRHLNANNIYDARKSIDSAAKMYPCHPDLKILDGRYYLTTNNLSKAIKIFSKVIESHEDDFDAHLNRGIALLRLGKLHESYKDYSKAVKILPNSTSAAYGLAYCCFCMGKFGQSRELFHDLLEKYPYNSDIKAMFISSNDYLIDEYKNKPDCHYKLAQCYFYADEFEKCHELLKDIMKDPKADSKIYLLLGNTLKILNSFKKAEMYINESIKLNPENWEAYYSKALLFEKMNKYKEALNLYNRAEIINNTSPVLYDNKGNLLCKLEKFEDAVESYGKSIELNSNIPHVYIHRISALVELGLYDQALDNCDIGLKAFPYYPDLYIKKSKILFDLKKYEDTINTCDSALKINIEHSKIYYYKGMSSLMLDNTDAAIKMYCKAIEMDPGNAKYCYHLACLYYDENNYELAFEYYGKALDIEPEYIDCYNDRGVLYKKLGDLERAKQDFEKILEVDPKYISAYNNLGAIYGTLKDFRTSIDYYNKSLELDPDNPEVYTSRGFSYKCMKKYQNTLSDYKHAIELDPEYLLAYNNLGILYFDNLNDYDKSLEYFQMCIKISRDYHEAYNNIGLLYNKLKEYDKGISYITKALEIDPDNELYNLNIAILYQNNHDYLKAIEHYEKVMEISPDNQTVERALKKLKKKSGKK</sequence>
<feature type="repeat" description="TPR" evidence="4">
    <location>
        <begin position="752"/>
        <end position="785"/>
    </location>
</feature>
<dbReference type="GO" id="GO:0006260">
    <property type="term" value="P:DNA replication"/>
    <property type="evidence" value="ECO:0007669"/>
    <property type="project" value="UniProtKB-KW"/>
</dbReference>
<dbReference type="CDD" id="cd06257">
    <property type="entry name" value="DnaJ"/>
    <property type="match status" value="1"/>
</dbReference>
<evidence type="ECO:0000256" key="1">
    <source>
        <dbReference type="ARBA" id="ARBA00022705"/>
    </source>
</evidence>
<dbReference type="SUPFAM" id="SSF48452">
    <property type="entry name" value="TPR-like"/>
    <property type="match status" value="2"/>
</dbReference>
<keyword evidence="2" id="KW-0677">Repeat</keyword>
<feature type="repeat" description="TPR" evidence="4">
    <location>
        <begin position="786"/>
        <end position="819"/>
    </location>
</feature>
<evidence type="ECO:0000313" key="7">
    <source>
        <dbReference type="Proteomes" id="UP000019482"/>
    </source>
</evidence>
<proteinExistence type="predicted"/>
<keyword evidence="1" id="KW-0235">DNA replication</keyword>
<dbReference type="Pfam" id="PF00515">
    <property type="entry name" value="TPR_1"/>
    <property type="match status" value="3"/>
</dbReference>
<comment type="caution">
    <text evidence="6">The sequence shown here is derived from an EMBL/GenBank/DDBJ whole genome shotgun (WGS) entry which is preliminary data.</text>
</comment>
<gene>
    <name evidence="6" type="ORF">CTDIVETGP_1412</name>
</gene>
<dbReference type="InterPro" id="IPR011990">
    <property type="entry name" value="TPR-like_helical_dom_sf"/>
</dbReference>
<dbReference type="GeneID" id="29420876"/>
<protein>
    <recommendedName>
        <fullName evidence="5">J domain-containing protein</fullName>
    </recommendedName>
</protein>
<dbReference type="Pfam" id="PF13431">
    <property type="entry name" value="TPR_17"/>
    <property type="match status" value="1"/>
</dbReference>
<dbReference type="SMART" id="SM00028">
    <property type="entry name" value="TPR"/>
    <property type="match status" value="16"/>
</dbReference>
<dbReference type="Gene3D" id="1.25.40.10">
    <property type="entry name" value="Tetratricopeptide repeat domain"/>
    <property type="match status" value="4"/>
</dbReference>
<evidence type="ECO:0000256" key="4">
    <source>
        <dbReference type="PROSITE-ProRule" id="PRU00339"/>
    </source>
</evidence>
<feature type="repeat" description="TPR" evidence="4">
    <location>
        <begin position="615"/>
        <end position="648"/>
    </location>
</feature>
<dbReference type="InterPro" id="IPR036869">
    <property type="entry name" value="J_dom_sf"/>
</dbReference>
<reference evidence="6 7" key="1">
    <citation type="journal article" date="2015" name="Genome Announc.">
        <title>Draft Genome Sequence of Clostridium tyrobutyricum Strain DIVETGP, Isolated from Cow's Milk for Grana Padano Production.</title>
        <authorList>
            <person name="Soggiu A."/>
            <person name="Piras C."/>
            <person name="Gaiarsa S."/>
            <person name="Sassera D."/>
            <person name="Roncada P."/>
            <person name="Bendixen E."/>
            <person name="Brasca M."/>
            <person name="Bonizzi L."/>
        </authorList>
    </citation>
    <scope>NUCLEOTIDE SEQUENCE [LARGE SCALE GENOMIC DNA]</scope>
    <source>
        <strain evidence="6 7">DIVETGP</strain>
    </source>
</reference>
<dbReference type="InterPro" id="IPR001623">
    <property type="entry name" value="DnaJ_domain"/>
</dbReference>
<evidence type="ECO:0000256" key="2">
    <source>
        <dbReference type="ARBA" id="ARBA00022737"/>
    </source>
</evidence>
<feature type="repeat" description="TPR" evidence="4">
    <location>
        <begin position="683"/>
        <end position="716"/>
    </location>
</feature>
<feature type="domain" description="J" evidence="5">
    <location>
        <begin position="2"/>
        <end position="53"/>
    </location>
</feature>
<dbReference type="RefSeq" id="WP_017894625.1">
    <property type="nucleotide sequence ID" value="NZ_CBXI010000023.1"/>
</dbReference>
<dbReference type="Proteomes" id="UP000019482">
    <property type="component" value="Unassembled WGS sequence"/>
</dbReference>
<feature type="repeat" description="TPR" evidence="4">
    <location>
        <begin position="581"/>
        <end position="614"/>
    </location>
</feature>
<feature type="repeat" description="TPR" evidence="4">
    <location>
        <begin position="254"/>
        <end position="287"/>
    </location>
</feature>
<dbReference type="PANTHER" id="PTHR44858">
    <property type="entry name" value="TETRATRICOPEPTIDE REPEAT PROTEIN 6"/>
    <property type="match status" value="1"/>
</dbReference>
<dbReference type="Pfam" id="PF13181">
    <property type="entry name" value="TPR_8"/>
    <property type="match status" value="5"/>
</dbReference>
<keyword evidence="7" id="KW-1185">Reference proteome</keyword>
<organism evidence="6 7">
    <name type="scientific">Clostridium tyrobutyricum DIVETGP</name>
    <dbReference type="NCBI Taxonomy" id="1408889"/>
    <lineage>
        <taxon>Bacteria</taxon>
        <taxon>Bacillati</taxon>
        <taxon>Bacillota</taxon>
        <taxon>Clostridia</taxon>
        <taxon>Eubacteriales</taxon>
        <taxon>Clostridiaceae</taxon>
        <taxon>Clostridium</taxon>
    </lineage>
</organism>
<dbReference type="EMBL" id="CBXI010000023">
    <property type="protein sequence ID" value="CDL91342.1"/>
    <property type="molecule type" value="Genomic_DNA"/>
</dbReference>
<dbReference type="Gene3D" id="1.10.287.110">
    <property type="entry name" value="DnaJ domain"/>
    <property type="match status" value="1"/>
</dbReference>
<dbReference type="PANTHER" id="PTHR44858:SF1">
    <property type="entry name" value="UDP-N-ACETYLGLUCOSAMINE--PEPTIDE N-ACETYLGLUCOSAMINYLTRANSFERASE SPINDLY-RELATED"/>
    <property type="match status" value="1"/>
</dbReference>
<dbReference type="InterPro" id="IPR019734">
    <property type="entry name" value="TPR_rpt"/>
</dbReference>
<name>W6NGY1_CLOTY</name>
<feature type="repeat" description="TPR" evidence="4">
    <location>
        <begin position="445"/>
        <end position="478"/>
    </location>
</feature>
<feature type="repeat" description="TPR" evidence="4">
    <location>
        <begin position="547"/>
        <end position="580"/>
    </location>
</feature>
<dbReference type="PROSITE" id="PS50293">
    <property type="entry name" value="TPR_REGION"/>
    <property type="match status" value="3"/>
</dbReference>
<dbReference type="PROSITE" id="PS50076">
    <property type="entry name" value="DNAJ_2"/>
    <property type="match status" value="1"/>
</dbReference>
<evidence type="ECO:0000313" key="6">
    <source>
        <dbReference type="EMBL" id="CDL91342.1"/>
    </source>
</evidence>
<dbReference type="OrthoDB" id="9816462at2"/>
<evidence type="ECO:0000256" key="3">
    <source>
        <dbReference type="ARBA" id="ARBA00022803"/>
    </source>
</evidence>
<feature type="repeat" description="TPR" evidence="4">
    <location>
        <begin position="377"/>
        <end position="410"/>
    </location>
</feature>
<feature type="repeat" description="TPR" evidence="4">
    <location>
        <begin position="649"/>
        <end position="682"/>
    </location>
</feature>
<keyword evidence="3 4" id="KW-0802">TPR repeat</keyword>
<dbReference type="InterPro" id="IPR006597">
    <property type="entry name" value="Sel1-like"/>
</dbReference>
<dbReference type="InterPro" id="IPR050498">
    <property type="entry name" value="Ycf3"/>
</dbReference>
<evidence type="ECO:0000259" key="5">
    <source>
        <dbReference type="PROSITE" id="PS50076"/>
    </source>
</evidence>
<dbReference type="Pfam" id="PF13432">
    <property type="entry name" value="TPR_16"/>
    <property type="match status" value="1"/>
</dbReference>
<accession>W6NGY1</accession>
<dbReference type="SMART" id="SM00671">
    <property type="entry name" value="SEL1"/>
    <property type="match status" value="5"/>
</dbReference>